<evidence type="ECO:0000313" key="1">
    <source>
        <dbReference type="EMBL" id="KKL89334.1"/>
    </source>
</evidence>
<proteinExistence type="predicted"/>
<accession>A0A0F9FS39</accession>
<dbReference type="EMBL" id="LAZR01020314">
    <property type="protein sequence ID" value="KKL89334.1"/>
    <property type="molecule type" value="Genomic_DNA"/>
</dbReference>
<dbReference type="AlphaFoldDB" id="A0A0F9FS39"/>
<evidence type="ECO:0008006" key="2">
    <source>
        <dbReference type="Google" id="ProtNLM"/>
    </source>
</evidence>
<gene>
    <name evidence="1" type="ORF">LCGC14_1915740</name>
</gene>
<organism evidence="1">
    <name type="scientific">marine sediment metagenome</name>
    <dbReference type="NCBI Taxonomy" id="412755"/>
    <lineage>
        <taxon>unclassified sequences</taxon>
        <taxon>metagenomes</taxon>
        <taxon>ecological metagenomes</taxon>
    </lineage>
</organism>
<protein>
    <recommendedName>
        <fullName evidence="2">MULE transposase domain-containing protein</fullName>
    </recommendedName>
</protein>
<comment type="caution">
    <text evidence="1">The sequence shown here is derived from an EMBL/GenBank/DDBJ whole genome shotgun (WGS) entry which is preliminary data.</text>
</comment>
<name>A0A0F9FS39_9ZZZZ</name>
<sequence length="574" mass="67197">MINYLFVNRPTFSEEYKTRRIGYPQELGHQCVVCGSKVRYNYPDNGKLVHTLTGDVYQIVNLYTCTKENCELSKLAFNPSPKYDYSNRHFGADVFGFISEEFLIFKQKPDQIHQRLTLKYQLEISIDTIRRICDDILKLKSLKIDEKSVEIVKKQGFILLALDGQDPGGDAPSIWCFVDLCSNRILATRKFDSLDHVKLRDVIEEILKIYGVKIIGWVSDKQNMITKCRDTFYSKIPHQYCQYHFLRNTWNHLVTVDSNVYLPLKKVVNSLYIHNASKSSKVNFENVGKVSVPQAFENTNADLQAMIRVKNKVFKKLRGVWLYETLSEYKSKLSLAKEPLDPSFRFTKILGRTIDVLSNTLKDVEQNYEDACLLFDYFQQIRGVLGEEKKSKEEKTDELDLIYEEILAEARQRDPKIKLEECKAFLPSKKRSTPEIMGEWCRLWKSYFPGLFVYYQFPKPIKTNMELERMLSKEKQAIFNRVAKANVCRIVATRGEDYLRILHCSPEELRSNIIAEYSEELVKKLRKQLASDIKKMTEITLTRSLEYEKFDMDLKKYYQPDKKKKGGDNFVDKD</sequence>
<reference evidence="1" key="1">
    <citation type="journal article" date="2015" name="Nature">
        <title>Complex archaea that bridge the gap between prokaryotes and eukaryotes.</title>
        <authorList>
            <person name="Spang A."/>
            <person name="Saw J.H."/>
            <person name="Jorgensen S.L."/>
            <person name="Zaremba-Niedzwiedzka K."/>
            <person name="Martijn J."/>
            <person name="Lind A.E."/>
            <person name="van Eijk R."/>
            <person name="Schleper C."/>
            <person name="Guy L."/>
            <person name="Ettema T.J."/>
        </authorList>
    </citation>
    <scope>NUCLEOTIDE SEQUENCE</scope>
</reference>